<keyword evidence="1" id="KW-1133">Transmembrane helix</keyword>
<comment type="caution">
    <text evidence="2">The sequence shown here is derived from an EMBL/GenBank/DDBJ whole genome shotgun (WGS) entry which is preliminary data.</text>
</comment>
<name>A0ABS7ZT50_9GAMM</name>
<evidence type="ECO:0008006" key="4">
    <source>
        <dbReference type="Google" id="ProtNLM"/>
    </source>
</evidence>
<reference evidence="2 3" key="1">
    <citation type="submission" date="2020-12" db="EMBL/GenBank/DDBJ databases">
        <title>Novel Thalassolituus-related marine hydrocarbonoclastic bacteria mediated algae-derived hydrocarbons mineralization in twilight zone of the northern South China Sea.</title>
        <authorList>
            <person name="Dong C."/>
        </authorList>
    </citation>
    <scope>NUCLEOTIDE SEQUENCE [LARGE SCALE GENOMIC DNA]</scope>
    <source>
        <strain evidence="2 3">IMCC1826</strain>
    </source>
</reference>
<gene>
    <name evidence="2" type="ORF">I9W95_14655</name>
</gene>
<organism evidence="2 3">
    <name type="scientific">Thalassolituus marinus</name>
    <dbReference type="NCBI Taxonomy" id="671053"/>
    <lineage>
        <taxon>Bacteria</taxon>
        <taxon>Pseudomonadati</taxon>
        <taxon>Pseudomonadota</taxon>
        <taxon>Gammaproteobacteria</taxon>
        <taxon>Oceanospirillales</taxon>
        <taxon>Oceanospirillaceae</taxon>
        <taxon>Thalassolituus</taxon>
    </lineage>
</organism>
<evidence type="ECO:0000313" key="2">
    <source>
        <dbReference type="EMBL" id="MCA6064851.1"/>
    </source>
</evidence>
<proteinExistence type="predicted"/>
<dbReference type="EMBL" id="JAEDAH010000094">
    <property type="protein sequence ID" value="MCA6064851.1"/>
    <property type="molecule type" value="Genomic_DNA"/>
</dbReference>
<keyword evidence="3" id="KW-1185">Reference proteome</keyword>
<evidence type="ECO:0000313" key="3">
    <source>
        <dbReference type="Proteomes" id="UP000714380"/>
    </source>
</evidence>
<protein>
    <recommendedName>
        <fullName evidence="4">HEAT repeat domain-containing protein</fullName>
    </recommendedName>
</protein>
<dbReference type="Proteomes" id="UP000714380">
    <property type="component" value="Unassembled WGS sequence"/>
</dbReference>
<keyword evidence="1" id="KW-0472">Membrane</keyword>
<sequence>MRLFIRSAIALVILAILAFTAFWLYLSSLPTVAPQQVSVNDATVSGSQCLHKGTEQQRAYQVSANVRSSAGQKNLYDSLLTFRFQLQPLGGSRLAGKATDIQIAEQSGAIQRIDDVAFMLRSSEGLPMAFVAFNDLGLMQQHPMKVLAQVIKNLSVGAEDEVYRYAYDGLQRLYRYRKQDDRWQRTVSAPGAQQASDSLQPKWQVELDDQCLPRMMSADEIQALTLSGEQGFIRFVVNAERTDNYLSADQFQLTADSNSHHQWQVQNLQPQQGGDIVDEQSMWQAFDDFNETHNVAELKQAANWLMENISVYDLALDMQQQSDQTNRDIIFALGLIKTPQTEAYLLDLLSGLPGGSAANDLNRVRVMVAVAGYEQVSQYAYDSLALLADSAAEPDNIRDNALINMGSVARQMAAQGEDVSVTMNNLSATLLSELQADNASAAIFSAGNAGLNQLSDDVSDAISSKLTTGSEKERYAAAVVLSRDSGRYSQLYSQAQNEPSALVRNAIVQGLSRAGINSDQQQALMALTQ</sequence>
<feature type="transmembrane region" description="Helical" evidence="1">
    <location>
        <begin position="7"/>
        <end position="26"/>
    </location>
</feature>
<dbReference type="RefSeq" id="WP_225676220.1">
    <property type="nucleotide sequence ID" value="NZ_JAEDAH010000094.1"/>
</dbReference>
<keyword evidence="1" id="KW-0812">Transmembrane</keyword>
<evidence type="ECO:0000256" key="1">
    <source>
        <dbReference type="SAM" id="Phobius"/>
    </source>
</evidence>
<accession>A0ABS7ZT50</accession>